<reference evidence="2" key="1">
    <citation type="journal article" date="2020" name="Mol. Plant Microbe Interact.">
        <title>Genome Sequence of the Biocontrol Agent Coniothyrium minitans strain Conio (IMI 134523).</title>
        <authorList>
            <person name="Patel D."/>
            <person name="Shittu T.A."/>
            <person name="Baroncelli R."/>
            <person name="Muthumeenakshi S."/>
            <person name="Osborne T.H."/>
            <person name="Janganan T.K."/>
            <person name="Sreenivasaprasad S."/>
        </authorList>
    </citation>
    <scope>NUCLEOTIDE SEQUENCE</scope>
    <source>
        <strain evidence="2">Conio</strain>
    </source>
</reference>
<accession>A0A9P6G5X3</accession>
<dbReference type="OrthoDB" id="3790866at2759"/>
<protein>
    <submittedName>
        <fullName evidence="2">HET domain-containing protein</fullName>
    </submittedName>
</protein>
<gene>
    <name evidence="2" type="ORF">PMIN01_12560</name>
</gene>
<proteinExistence type="predicted"/>
<dbReference type="InterPro" id="IPR010730">
    <property type="entry name" value="HET"/>
</dbReference>
<organism evidence="2 3">
    <name type="scientific">Paraphaeosphaeria minitans</name>
    <dbReference type="NCBI Taxonomy" id="565426"/>
    <lineage>
        <taxon>Eukaryota</taxon>
        <taxon>Fungi</taxon>
        <taxon>Dikarya</taxon>
        <taxon>Ascomycota</taxon>
        <taxon>Pezizomycotina</taxon>
        <taxon>Dothideomycetes</taxon>
        <taxon>Pleosporomycetidae</taxon>
        <taxon>Pleosporales</taxon>
        <taxon>Massarineae</taxon>
        <taxon>Didymosphaeriaceae</taxon>
        <taxon>Paraphaeosphaeria</taxon>
    </lineage>
</organism>
<keyword evidence="3" id="KW-1185">Reference proteome</keyword>
<dbReference type="PANTHER" id="PTHR10622">
    <property type="entry name" value="HET DOMAIN-CONTAINING PROTEIN"/>
    <property type="match status" value="1"/>
</dbReference>
<feature type="domain" description="Heterokaryon incompatibility" evidence="1">
    <location>
        <begin position="22"/>
        <end position="111"/>
    </location>
</feature>
<evidence type="ECO:0000259" key="1">
    <source>
        <dbReference type="Pfam" id="PF06985"/>
    </source>
</evidence>
<dbReference type="PANTHER" id="PTHR10622:SF10">
    <property type="entry name" value="HET DOMAIN-CONTAINING PROTEIN"/>
    <property type="match status" value="1"/>
</dbReference>
<sequence>MRLFNTTTFQLSEFIREETPEYVILSHCWGMEEVTLQDIELGKAPKKKEGWWKLTLRCRQAAQHGFPWIWVETCCIDKTSPTQLSEIRNSMYEWYQKSCRCYAYLIDCDSRQDFHE</sequence>
<dbReference type="AlphaFoldDB" id="A0A9P6G5X3"/>
<dbReference type="EMBL" id="WJXW01000016">
    <property type="protein sequence ID" value="KAF9729696.1"/>
    <property type="molecule type" value="Genomic_DNA"/>
</dbReference>
<evidence type="ECO:0000313" key="2">
    <source>
        <dbReference type="EMBL" id="KAF9729696.1"/>
    </source>
</evidence>
<comment type="caution">
    <text evidence="2">The sequence shown here is derived from an EMBL/GenBank/DDBJ whole genome shotgun (WGS) entry which is preliminary data.</text>
</comment>
<evidence type="ECO:0000313" key="3">
    <source>
        <dbReference type="Proteomes" id="UP000756921"/>
    </source>
</evidence>
<dbReference type="Proteomes" id="UP000756921">
    <property type="component" value="Unassembled WGS sequence"/>
</dbReference>
<name>A0A9P6G5X3_9PLEO</name>
<dbReference type="Pfam" id="PF06985">
    <property type="entry name" value="HET"/>
    <property type="match status" value="1"/>
</dbReference>